<dbReference type="OrthoDB" id="415590at2759"/>
<keyword evidence="2" id="KW-0539">Nucleus</keyword>
<comment type="subcellular location">
    <subcellularLocation>
        <location evidence="1">Nucleus</location>
    </subcellularLocation>
</comment>
<dbReference type="GO" id="GO:0045944">
    <property type="term" value="P:positive regulation of transcription by RNA polymerase II"/>
    <property type="evidence" value="ECO:0007669"/>
    <property type="project" value="TreeGrafter"/>
</dbReference>
<organism evidence="4 5">
    <name type="scientific">Truncatella angustata</name>
    <dbReference type="NCBI Taxonomy" id="152316"/>
    <lineage>
        <taxon>Eukaryota</taxon>
        <taxon>Fungi</taxon>
        <taxon>Dikarya</taxon>
        <taxon>Ascomycota</taxon>
        <taxon>Pezizomycotina</taxon>
        <taxon>Sordariomycetes</taxon>
        <taxon>Xylariomycetidae</taxon>
        <taxon>Amphisphaeriales</taxon>
        <taxon>Sporocadaceae</taxon>
        <taxon>Truncatella</taxon>
    </lineage>
</organism>
<feature type="compositionally biased region" description="Polar residues" evidence="3">
    <location>
        <begin position="120"/>
        <end position="137"/>
    </location>
</feature>
<dbReference type="Pfam" id="PF11951">
    <property type="entry name" value="Fungal_trans_2"/>
    <property type="match status" value="1"/>
</dbReference>
<name>A0A9P8UWY3_9PEZI</name>
<dbReference type="Proteomes" id="UP000758603">
    <property type="component" value="Unassembled WGS sequence"/>
</dbReference>
<dbReference type="PANTHER" id="PTHR37534:SF4">
    <property type="entry name" value="ZN(II)2CYS6 TRANSCRIPTION FACTOR (EUROFUNG)"/>
    <property type="match status" value="1"/>
</dbReference>
<dbReference type="AlphaFoldDB" id="A0A9P8UWY3"/>
<gene>
    <name evidence="4" type="ORF">BKA67DRAFT_31899</name>
</gene>
<evidence type="ECO:0000313" key="5">
    <source>
        <dbReference type="Proteomes" id="UP000758603"/>
    </source>
</evidence>
<protein>
    <submittedName>
        <fullName evidence="4">Uncharacterized protein</fullName>
    </submittedName>
</protein>
<dbReference type="EMBL" id="JAGPXC010000001">
    <property type="protein sequence ID" value="KAH6659890.1"/>
    <property type="molecule type" value="Genomic_DNA"/>
</dbReference>
<dbReference type="GO" id="GO:0000976">
    <property type="term" value="F:transcription cis-regulatory region binding"/>
    <property type="evidence" value="ECO:0007669"/>
    <property type="project" value="TreeGrafter"/>
</dbReference>
<evidence type="ECO:0000313" key="4">
    <source>
        <dbReference type="EMBL" id="KAH6659890.1"/>
    </source>
</evidence>
<dbReference type="GO" id="GO:0003700">
    <property type="term" value="F:DNA-binding transcription factor activity"/>
    <property type="evidence" value="ECO:0007669"/>
    <property type="project" value="TreeGrafter"/>
</dbReference>
<evidence type="ECO:0000256" key="1">
    <source>
        <dbReference type="ARBA" id="ARBA00004123"/>
    </source>
</evidence>
<comment type="caution">
    <text evidence="4">The sequence shown here is derived from an EMBL/GenBank/DDBJ whole genome shotgun (WGS) entry which is preliminary data.</text>
</comment>
<dbReference type="PANTHER" id="PTHR37534">
    <property type="entry name" value="TRANSCRIPTIONAL ACTIVATOR PROTEIN UGA3"/>
    <property type="match status" value="1"/>
</dbReference>
<dbReference type="InterPro" id="IPR021858">
    <property type="entry name" value="Fun_TF"/>
</dbReference>
<evidence type="ECO:0000256" key="3">
    <source>
        <dbReference type="SAM" id="MobiDB-lite"/>
    </source>
</evidence>
<dbReference type="GO" id="GO:0005634">
    <property type="term" value="C:nucleus"/>
    <property type="evidence" value="ECO:0007669"/>
    <property type="project" value="UniProtKB-SubCell"/>
</dbReference>
<dbReference type="RefSeq" id="XP_045964021.1">
    <property type="nucleotide sequence ID" value="XM_046096173.1"/>
</dbReference>
<keyword evidence="5" id="KW-1185">Reference proteome</keyword>
<accession>A0A9P8UWY3</accession>
<feature type="region of interest" description="Disordered" evidence="3">
    <location>
        <begin position="120"/>
        <end position="141"/>
    </location>
</feature>
<sequence>MHSPGACERGPAAGIANAGARNVSAVKPHELFWKGFVNHQRGVRSGDEHRPACTACTRNGEICDRGVKLVFRPENVESVSIDHPSMQQQCMSDPRLHKEFDIIDVTAEVTRDYWNNDSDIPNSPSIANSASRITTQTPRRDRENQWNLLNTETSHVSLRENDRELTESNVEDSVVLDRANPIVYSPHGRHLQSDTGSGISPGTFETLKSVAAGLLNLGRSLPVSEVTNIAEAQVYLGNAPLPVTISHDLSTNSSTTEDIQQDGVFVPGSAYFEAHSALRNHTFHAARSCFPTRGGTPRESSVDDDWNHPNARTFPVYPSNTLVIGGGEGLSVPGAPFDGLTPQEEHELWRNWVDEIAPWLDKFDNRRHFGHFLPTLAQEHSHLRFAMLALSARQLERKHPERSLKSLDLYQEAIHQLVPQLQTISTTVVTSCVVLCVLEMMSC</sequence>
<proteinExistence type="predicted"/>
<reference evidence="4" key="1">
    <citation type="journal article" date="2021" name="Nat. Commun.">
        <title>Genetic determinants of endophytism in the Arabidopsis root mycobiome.</title>
        <authorList>
            <person name="Mesny F."/>
            <person name="Miyauchi S."/>
            <person name="Thiergart T."/>
            <person name="Pickel B."/>
            <person name="Atanasova L."/>
            <person name="Karlsson M."/>
            <person name="Huettel B."/>
            <person name="Barry K.W."/>
            <person name="Haridas S."/>
            <person name="Chen C."/>
            <person name="Bauer D."/>
            <person name="Andreopoulos W."/>
            <person name="Pangilinan J."/>
            <person name="LaButti K."/>
            <person name="Riley R."/>
            <person name="Lipzen A."/>
            <person name="Clum A."/>
            <person name="Drula E."/>
            <person name="Henrissat B."/>
            <person name="Kohler A."/>
            <person name="Grigoriev I.V."/>
            <person name="Martin F.M."/>
            <person name="Hacquard S."/>
        </authorList>
    </citation>
    <scope>NUCLEOTIDE SEQUENCE</scope>
    <source>
        <strain evidence="4">MPI-SDFR-AT-0073</strain>
    </source>
</reference>
<evidence type="ECO:0000256" key="2">
    <source>
        <dbReference type="ARBA" id="ARBA00023242"/>
    </source>
</evidence>
<dbReference type="GeneID" id="70125066"/>